<evidence type="ECO:0000256" key="3">
    <source>
        <dbReference type="SAM" id="MobiDB-lite"/>
    </source>
</evidence>
<protein>
    <recommendedName>
        <fullName evidence="6">Brain tumor protein</fullName>
    </recommendedName>
</protein>
<name>A0A819IN00_9BILA</name>
<accession>A0A819IN00</accession>
<evidence type="ECO:0008006" key="6">
    <source>
        <dbReference type="Google" id="ProtNLM"/>
    </source>
</evidence>
<evidence type="ECO:0000313" key="5">
    <source>
        <dbReference type="Proteomes" id="UP000663874"/>
    </source>
</evidence>
<dbReference type="SUPFAM" id="SSF63829">
    <property type="entry name" value="Calcium-dependent phosphotriesterase"/>
    <property type="match status" value="1"/>
</dbReference>
<proteinExistence type="predicted"/>
<dbReference type="Gene3D" id="2.120.10.30">
    <property type="entry name" value="TolB, C-terminal domain"/>
    <property type="match status" value="1"/>
</dbReference>
<feature type="repeat" description="NHL" evidence="2">
    <location>
        <begin position="65"/>
        <end position="108"/>
    </location>
</feature>
<dbReference type="AlphaFoldDB" id="A0A819IN00"/>
<organism evidence="4 5">
    <name type="scientific">Rotaria sordida</name>
    <dbReference type="NCBI Taxonomy" id="392033"/>
    <lineage>
        <taxon>Eukaryota</taxon>
        <taxon>Metazoa</taxon>
        <taxon>Spiralia</taxon>
        <taxon>Gnathifera</taxon>
        <taxon>Rotifera</taxon>
        <taxon>Eurotatoria</taxon>
        <taxon>Bdelloidea</taxon>
        <taxon>Philodinida</taxon>
        <taxon>Philodinidae</taxon>
        <taxon>Rotaria</taxon>
    </lineage>
</organism>
<dbReference type="GO" id="GO:0043161">
    <property type="term" value="P:proteasome-mediated ubiquitin-dependent protein catabolic process"/>
    <property type="evidence" value="ECO:0007669"/>
    <property type="project" value="TreeGrafter"/>
</dbReference>
<reference evidence="4" key="1">
    <citation type="submission" date="2021-02" db="EMBL/GenBank/DDBJ databases">
        <authorList>
            <person name="Nowell W R."/>
        </authorList>
    </citation>
    <scope>NUCLEOTIDE SEQUENCE</scope>
</reference>
<evidence type="ECO:0000256" key="2">
    <source>
        <dbReference type="PROSITE-ProRule" id="PRU00504"/>
    </source>
</evidence>
<dbReference type="GO" id="GO:0061630">
    <property type="term" value="F:ubiquitin protein ligase activity"/>
    <property type="evidence" value="ECO:0007669"/>
    <property type="project" value="TreeGrafter"/>
</dbReference>
<dbReference type="InterPro" id="IPR011042">
    <property type="entry name" value="6-blade_b-propeller_TolB-like"/>
</dbReference>
<dbReference type="Proteomes" id="UP000663874">
    <property type="component" value="Unassembled WGS sequence"/>
</dbReference>
<dbReference type="PROSITE" id="PS51125">
    <property type="entry name" value="NHL"/>
    <property type="match status" value="1"/>
</dbReference>
<feature type="compositionally biased region" description="Low complexity" evidence="3">
    <location>
        <begin position="12"/>
        <end position="31"/>
    </location>
</feature>
<dbReference type="GO" id="GO:0008270">
    <property type="term" value="F:zinc ion binding"/>
    <property type="evidence" value="ECO:0007669"/>
    <property type="project" value="UniProtKB-KW"/>
</dbReference>
<dbReference type="Pfam" id="PF01436">
    <property type="entry name" value="NHL"/>
    <property type="match status" value="2"/>
</dbReference>
<dbReference type="GO" id="GO:0000209">
    <property type="term" value="P:protein polyubiquitination"/>
    <property type="evidence" value="ECO:0007669"/>
    <property type="project" value="TreeGrafter"/>
</dbReference>
<dbReference type="PANTHER" id="PTHR24104">
    <property type="entry name" value="E3 UBIQUITIN-PROTEIN LIGASE NHLRC1-RELATED"/>
    <property type="match status" value="1"/>
</dbReference>
<evidence type="ECO:0000256" key="1">
    <source>
        <dbReference type="ARBA" id="ARBA00022737"/>
    </source>
</evidence>
<dbReference type="EMBL" id="CAJOBE010004187">
    <property type="protein sequence ID" value="CAF3920542.1"/>
    <property type="molecule type" value="Genomic_DNA"/>
</dbReference>
<evidence type="ECO:0000313" key="4">
    <source>
        <dbReference type="EMBL" id="CAF3920542.1"/>
    </source>
</evidence>
<keyword evidence="1" id="KW-0677">Repeat</keyword>
<feature type="region of interest" description="Disordered" evidence="3">
    <location>
        <begin position="12"/>
        <end position="36"/>
    </location>
</feature>
<dbReference type="PANTHER" id="PTHR24104:SF51">
    <property type="entry name" value="SMP-30_GLUCONOLACTONASE_LRE-LIKE REGION DOMAIN-CONTAINING PROTEIN"/>
    <property type="match status" value="1"/>
</dbReference>
<dbReference type="CDD" id="cd14959">
    <property type="entry name" value="NHL_brat_like"/>
    <property type="match status" value="1"/>
</dbReference>
<dbReference type="InterPro" id="IPR050952">
    <property type="entry name" value="TRIM-NHL_E3_ligases"/>
</dbReference>
<sequence length="334" mass="37287">IVQYPPPSLISTYSTTNSGGSSNGNNSRSTTPFSGLTQNSTIDINLNCLSQTSLMRRCGQSMQVRAKFGSLGPQKCQFNAPHGFCLGIDEEIIVADTNNHRIQIFDKNGEYKYQFGMPGKEEGQLWYPRKVAVIRQTGKFVICDRGNERSRMQIFTRNGHFIRKISIRYIDIVAGLAITQQGNIVAVDSVSPTVFCISESGDLLKWFDCSDYMREPSDIAIFNNEYFVCDFKGHCVVVFDEDGTFLRRIGSESVTNFPNGIDISDAGDVIIGDSHGNRFHIAVFTRTGDFLQEFDCPYVKVSRCCGLKITSDGYIVTLAKNNHHVLVLNTLYLT</sequence>
<gene>
    <name evidence="4" type="ORF">FNK824_LOCUS21594</name>
</gene>
<dbReference type="InterPro" id="IPR001258">
    <property type="entry name" value="NHL_repeat"/>
</dbReference>
<comment type="caution">
    <text evidence="4">The sequence shown here is derived from an EMBL/GenBank/DDBJ whole genome shotgun (WGS) entry which is preliminary data.</text>
</comment>
<feature type="non-terminal residue" evidence="4">
    <location>
        <position position="334"/>
    </location>
</feature>